<dbReference type="SMART" id="SM00739">
    <property type="entry name" value="KOW"/>
    <property type="match status" value="1"/>
</dbReference>
<organism evidence="12 13">
    <name type="scientific">Amygdalobacter nucleatus</name>
    <dbReference type="NCBI Taxonomy" id="3029274"/>
    <lineage>
        <taxon>Bacteria</taxon>
        <taxon>Bacillati</taxon>
        <taxon>Bacillota</taxon>
        <taxon>Clostridia</taxon>
        <taxon>Eubacteriales</taxon>
        <taxon>Oscillospiraceae</taxon>
        <taxon>Amygdalobacter</taxon>
    </lineage>
</organism>
<dbReference type="SUPFAM" id="SSF50104">
    <property type="entry name" value="Translation proteins SH3-like domain"/>
    <property type="match status" value="1"/>
</dbReference>
<comment type="function">
    <text evidence="1 10">One of two assembly initiator proteins, it binds directly to the 5'-end of the 23S rRNA, where it nucleates assembly of the 50S subunit.</text>
</comment>
<keyword evidence="5 10" id="KW-0694">RNA-binding</keyword>
<comment type="similarity">
    <text evidence="2 10">Belongs to the universal ribosomal protein uL24 family.</text>
</comment>
<dbReference type="Pfam" id="PF17136">
    <property type="entry name" value="ribosomal_L24"/>
    <property type="match status" value="1"/>
</dbReference>
<dbReference type="GO" id="GO:0019843">
    <property type="term" value="F:rRNA binding"/>
    <property type="evidence" value="ECO:0007669"/>
    <property type="project" value="UniProtKB-UniRule"/>
</dbReference>
<dbReference type="RefSeq" id="WP_066715120.1">
    <property type="nucleotide sequence ID" value="NZ_CP118869.1"/>
</dbReference>
<dbReference type="FunFam" id="2.30.30.30:FF:000004">
    <property type="entry name" value="50S ribosomal protein L24"/>
    <property type="match status" value="1"/>
</dbReference>
<feature type="domain" description="KOW" evidence="11">
    <location>
        <begin position="5"/>
        <end position="32"/>
    </location>
</feature>
<dbReference type="GO" id="GO:0003735">
    <property type="term" value="F:structural constituent of ribosome"/>
    <property type="evidence" value="ECO:0007669"/>
    <property type="project" value="InterPro"/>
</dbReference>
<protein>
    <recommendedName>
        <fullName evidence="8 10">Large ribosomal subunit protein uL24</fullName>
    </recommendedName>
</protein>
<name>A0A133Y6Y6_9FIRM</name>
<dbReference type="InterPro" id="IPR041988">
    <property type="entry name" value="Ribosomal_uL24_KOW"/>
</dbReference>
<dbReference type="GO" id="GO:1990904">
    <property type="term" value="C:ribonucleoprotein complex"/>
    <property type="evidence" value="ECO:0007669"/>
    <property type="project" value="UniProtKB-KW"/>
</dbReference>
<evidence type="ECO:0000256" key="7">
    <source>
        <dbReference type="ARBA" id="ARBA00023274"/>
    </source>
</evidence>
<dbReference type="InterPro" id="IPR003256">
    <property type="entry name" value="Ribosomal_uL24"/>
</dbReference>
<evidence type="ECO:0000313" key="13">
    <source>
        <dbReference type="Proteomes" id="UP000070080"/>
    </source>
</evidence>
<evidence type="ECO:0000259" key="11">
    <source>
        <dbReference type="SMART" id="SM00739"/>
    </source>
</evidence>
<comment type="caution">
    <text evidence="12">The sequence shown here is derived from an EMBL/GenBank/DDBJ whole genome shotgun (WGS) entry which is preliminary data.</text>
</comment>
<comment type="subunit">
    <text evidence="3 10">Part of the 50S ribosomal subunit.</text>
</comment>
<keyword evidence="4 10" id="KW-0699">rRNA-binding</keyword>
<evidence type="ECO:0000256" key="8">
    <source>
        <dbReference type="ARBA" id="ARBA00035206"/>
    </source>
</evidence>
<evidence type="ECO:0000256" key="5">
    <source>
        <dbReference type="ARBA" id="ARBA00022884"/>
    </source>
</evidence>
<accession>A0A133Y6Y6</accession>
<evidence type="ECO:0000256" key="3">
    <source>
        <dbReference type="ARBA" id="ARBA00011838"/>
    </source>
</evidence>
<dbReference type="Pfam" id="PF00467">
    <property type="entry name" value="KOW"/>
    <property type="match status" value="1"/>
</dbReference>
<evidence type="ECO:0000256" key="6">
    <source>
        <dbReference type="ARBA" id="ARBA00022980"/>
    </source>
</evidence>
<dbReference type="STRING" id="1497955.HMPREF1872_01437"/>
<dbReference type="Gene3D" id="2.30.30.30">
    <property type="match status" value="1"/>
</dbReference>
<evidence type="ECO:0000256" key="2">
    <source>
        <dbReference type="ARBA" id="ARBA00010618"/>
    </source>
</evidence>
<sequence length="112" mass="12575">MAHIRIKTGDTVYVLTGKDRAMTGKVLRVIPDKEQVVVEGVNMVTKHRKPGNNYQQGEIVHMEGPIHISNVMLVDEKTKQPTKVSVKTLENGDRVRISKRSGEVIDTLSNKR</sequence>
<evidence type="ECO:0000256" key="10">
    <source>
        <dbReference type="HAMAP-Rule" id="MF_01326"/>
    </source>
</evidence>
<dbReference type="InterPro" id="IPR008991">
    <property type="entry name" value="Translation_prot_SH3-like_sf"/>
</dbReference>
<dbReference type="Proteomes" id="UP000070080">
    <property type="component" value="Unassembled WGS sequence"/>
</dbReference>
<dbReference type="PATRIC" id="fig|1497955.3.peg.1404"/>
<evidence type="ECO:0000256" key="9">
    <source>
        <dbReference type="ARBA" id="ARBA00058688"/>
    </source>
</evidence>
<evidence type="ECO:0000313" key="12">
    <source>
        <dbReference type="EMBL" id="KXB38950.1"/>
    </source>
</evidence>
<dbReference type="InterPro" id="IPR005824">
    <property type="entry name" value="KOW"/>
</dbReference>
<dbReference type="CDD" id="cd06089">
    <property type="entry name" value="KOW_RPL26"/>
    <property type="match status" value="1"/>
</dbReference>
<dbReference type="HAMAP" id="MF_01326_B">
    <property type="entry name" value="Ribosomal_uL24_B"/>
    <property type="match status" value="1"/>
</dbReference>
<comment type="function">
    <text evidence="9 10">One of the proteins that surrounds the polypeptide exit tunnel on the outside of the subunit.</text>
</comment>
<dbReference type="PANTHER" id="PTHR12903">
    <property type="entry name" value="MITOCHONDRIAL RIBOSOMAL PROTEIN L24"/>
    <property type="match status" value="1"/>
</dbReference>
<dbReference type="EMBL" id="LSCV01000045">
    <property type="protein sequence ID" value="KXB38950.1"/>
    <property type="molecule type" value="Genomic_DNA"/>
</dbReference>
<dbReference type="NCBIfam" id="TIGR01079">
    <property type="entry name" value="rplX_bact"/>
    <property type="match status" value="1"/>
</dbReference>
<dbReference type="InterPro" id="IPR014722">
    <property type="entry name" value="Rib_uL2_dom2"/>
</dbReference>
<dbReference type="AlphaFoldDB" id="A0A133Y6Y6"/>
<evidence type="ECO:0000256" key="4">
    <source>
        <dbReference type="ARBA" id="ARBA00022730"/>
    </source>
</evidence>
<dbReference type="InterPro" id="IPR057264">
    <property type="entry name" value="Ribosomal_uL24_C"/>
</dbReference>
<dbReference type="GO" id="GO:0006412">
    <property type="term" value="P:translation"/>
    <property type="evidence" value="ECO:0007669"/>
    <property type="project" value="UniProtKB-UniRule"/>
</dbReference>
<dbReference type="GO" id="GO:0005840">
    <property type="term" value="C:ribosome"/>
    <property type="evidence" value="ECO:0007669"/>
    <property type="project" value="UniProtKB-KW"/>
</dbReference>
<evidence type="ECO:0000256" key="1">
    <source>
        <dbReference type="ARBA" id="ARBA00004072"/>
    </source>
</evidence>
<reference evidence="13" key="1">
    <citation type="submission" date="2016-01" db="EMBL/GenBank/DDBJ databases">
        <authorList>
            <person name="Mitreva M."/>
            <person name="Pepin K.H."/>
            <person name="Mihindukulasuriya K.A."/>
            <person name="Fulton R."/>
            <person name="Fronick C."/>
            <person name="O'Laughlin M."/>
            <person name="Miner T."/>
            <person name="Herter B."/>
            <person name="Rosa B.A."/>
            <person name="Cordes M."/>
            <person name="Tomlinson C."/>
            <person name="Wollam A."/>
            <person name="Palsikar V.B."/>
            <person name="Mardis E.R."/>
            <person name="Wilson R.K."/>
        </authorList>
    </citation>
    <scope>NUCLEOTIDE SEQUENCE [LARGE SCALE GENOMIC DNA]</scope>
    <source>
        <strain evidence="13">KA00274</strain>
    </source>
</reference>
<keyword evidence="6 10" id="KW-0689">Ribosomal protein</keyword>
<keyword evidence="13" id="KW-1185">Reference proteome</keyword>
<proteinExistence type="inferred from homology"/>
<keyword evidence="7 10" id="KW-0687">Ribonucleoprotein</keyword>
<gene>
    <name evidence="10" type="primary">rplX</name>
    <name evidence="12" type="ORF">HMPREF1872_01437</name>
</gene>